<accession>A0ABS0NML3</accession>
<dbReference type="EMBL" id="JACYXC010000001">
    <property type="protein sequence ID" value="MBH5336428.1"/>
    <property type="molecule type" value="Genomic_DNA"/>
</dbReference>
<dbReference type="RefSeq" id="WP_197989845.1">
    <property type="nucleotide sequence ID" value="NZ_JACYXC010000001.1"/>
</dbReference>
<name>A0ABS0NML3_9ACTN</name>
<sequence length="100" mass="10492">MPRLADAATLCTSELAPSIYRHAPGLGSLLRLAVELAEVRVTVYDGTLEPPVIRPYSLGRGCGWGLRLVAEPADDRGTSRGAPLGLGGAECKGVWFTLGT</sequence>
<organism evidence="1 2">
    <name type="scientific">Streptomyces pactum</name>
    <dbReference type="NCBI Taxonomy" id="68249"/>
    <lineage>
        <taxon>Bacteria</taxon>
        <taxon>Bacillati</taxon>
        <taxon>Actinomycetota</taxon>
        <taxon>Actinomycetes</taxon>
        <taxon>Kitasatosporales</taxon>
        <taxon>Streptomycetaceae</taxon>
        <taxon>Streptomyces</taxon>
    </lineage>
</organism>
<comment type="caution">
    <text evidence="1">The sequence shown here is derived from an EMBL/GenBank/DDBJ whole genome shotgun (WGS) entry which is preliminary data.</text>
</comment>
<keyword evidence="2" id="KW-1185">Reference proteome</keyword>
<keyword evidence="1" id="KW-0547">Nucleotide-binding</keyword>
<dbReference type="GO" id="GO:0005524">
    <property type="term" value="F:ATP binding"/>
    <property type="evidence" value="ECO:0007669"/>
    <property type="project" value="UniProtKB-KW"/>
</dbReference>
<protein>
    <submittedName>
        <fullName evidence="1">ATP-binding protein</fullName>
    </submittedName>
</protein>
<reference evidence="1 2" key="1">
    <citation type="submission" date="2020-09" db="EMBL/GenBank/DDBJ databases">
        <title>Biosynthesis of the nuclear factor of activated T cells inhibitor NFAT-133 and its congeners in Streptomyces pactum.</title>
        <authorList>
            <person name="Zhou W."/>
            <person name="Posri P."/>
            <person name="Abugrain M.E."/>
            <person name="Weisberg A.J."/>
            <person name="Chang J.H."/>
            <person name="Mahmud T."/>
        </authorList>
    </citation>
    <scope>NUCLEOTIDE SEQUENCE [LARGE SCALE GENOMIC DNA]</scope>
    <source>
        <strain evidence="1 2">ATCC 27456</strain>
    </source>
</reference>
<dbReference type="Gene3D" id="3.30.565.10">
    <property type="entry name" value="Histidine kinase-like ATPase, C-terminal domain"/>
    <property type="match status" value="1"/>
</dbReference>
<evidence type="ECO:0000313" key="2">
    <source>
        <dbReference type="Proteomes" id="UP000807371"/>
    </source>
</evidence>
<dbReference type="InterPro" id="IPR036890">
    <property type="entry name" value="HATPase_C_sf"/>
</dbReference>
<proteinExistence type="predicted"/>
<dbReference type="Proteomes" id="UP000807371">
    <property type="component" value="Unassembled WGS sequence"/>
</dbReference>
<evidence type="ECO:0000313" key="1">
    <source>
        <dbReference type="EMBL" id="MBH5336428.1"/>
    </source>
</evidence>
<gene>
    <name evidence="1" type="ORF">IHE55_17245</name>
</gene>
<keyword evidence="1" id="KW-0067">ATP-binding</keyword>